<dbReference type="Proteomes" id="UP001057221">
    <property type="component" value="Segment"/>
</dbReference>
<evidence type="ECO:0000313" key="1">
    <source>
        <dbReference type="EMBL" id="USN14580.1"/>
    </source>
</evidence>
<name>A0A9E7MQA2_9CAUD</name>
<protein>
    <submittedName>
        <fullName evidence="1">Uncharacterized protein</fullName>
    </submittedName>
</protein>
<accession>A0A9E7MQA2</accession>
<organism evidence="1 2">
    <name type="scientific">Brevundimonas phage vB_BpoS-Domovoi</name>
    <dbReference type="NCBI Taxonomy" id="2948598"/>
    <lineage>
        <taxon>Viruses</taxon>
        <taxon>Duplodnaviria</taxon>
        <taxon>Heunggongvirae</taxon>
        <taxon>Uroviricota</taxon>
        <taxon>Caudoviricetes</taxon>
        <taxon>Jeanschmidtviridae</taxon>
        <taxon>Marchewkavirus</taxon>
        <taxon>Marchewkavirus domovoi</taxon>
    </lineage>
</organism>
<proteinExistence type="predicted"/>
<evidence type="ECO:0000313" key="2">
    <source>
        <dbReference type="Proteomes" id="UP001057221"/>
    </source>
</evidence>
<gene>
    <name evidence="1" type="ORF">DOMOVOI_01060</name>
</gene>
<keyword evidence="2" id="KW-1185">Reference proteome</keyword>
<dbReference type="EMBL" id="ON529855">
    <property type="protein sequence ID" value="USN14580.1"/>
    <property type="molecule type" value="Genomic_DNA"/>
</dbReference>
<sequence>MSEAYMNDLLRVGRDKPMGYLPLGTIVMAGWTLERALAWLQTTDLKHRVFTEAESNVFGGALYVWDERAVQRLLDLNQAIVQANGWGWTAEMFVMDVVEEFAADPDLYALVGVMFADERFVDTPLVRRA</sequence>
<reference evidence="1 2" key="1">
    <citation type="submission" date="2022-05" db="EMBL/GenBank/DDBJ databases">
        <authorList>
            <person name="Friedrich I."/>
            <person name="Poehlein A."/>
            <person name="Schneider D."/>
            <person name="Hertel R."/>
            <person name="Daniel R."/>
        </authorList>
    </citation>
    <scope>NUCLEOTIDE SEQUENCE [LARGE SCALE GENOMIC DNA]</scope>
</reference>